<sequence length="91" mass="9860">MATQPFTIEDLKRILLEGAGADENVDLDGDILDTEFEELSYESLALLETCGRIEREYGISLDDSVLTEAKTPRAMVEAVNARLAESAPAAA</sequence>
<keyword evidence="3" id="KW-1185">Reference proteome</keyword>
<dbReference type="Proteomes" id="UP000442707">
    <property type="component" value="Unassembled WGS sequence"/>
</dbReference>
<evidence type="ECO:0000259" key="1">
    <source>
        <dbReference type="PROSITE" id="PS50075"/>
    </source>
</evidence>
<evidence type="ECO:0000313" key="2">
    <source>
        <dbReference type="EMBL" id="KAB1144000.1"/>
    </source>
</evidence>
<dbReference type="RefSeq" id="WP_150951189.1">
    <property type="nucleotide sequence ID" value="NZ_VZRB01000017.1"/>
</dbReference>
<dbReference type="Gene3D" id="1.10.1200.10">
    <property type="entry name" value="ACP-like"/>
    <property type="match status" value="1"/>
</dbReference>
<organism evidence="2 3">
    <name type="scientific">Streptomyces luteolifulvus</name>
    <dbReference type="NCBI Taxonomy" id="2615112"/>
    <lineage>
        <taxon>Bacteria</taxon>
        <taxon>Bacillati</taxon>
        <taxon>Actinomycetota</taxon>
        <taxon>Actinomycetes</taxon>
        <taxon>Kitasatosporales</taxon>
        <taxon>Streptomycetaceae</taxon>
        <taxon>Streptomyces</taxon>
    </lineage>
</organism>
<dbReference type="Pfam" id="PF00550">
    <property type="entry name" value="PP-binding"/>
    <property type="match status" value="1"/>
</dbReference>
<comment type="caution">
    <text evidence="2">The sequence shown here is derived from an EMBL/GenBank/DDBJ whole genome shotgun (WGS) entry which is preliminary data.</text>
</comment>
<dbReference type="AlphaFoldDB" id="A0A6H9UVE3"/>
<evidence type="ECO:0000313" key="3">
    <source>
        <dbReference type="Proteomes" id="UP000442707"/>
    </source>
</evidence>
<reference evidence="2 3" key="1">
    <citation type="submission" date="2019-09" db="EMBL/GenBank/DDBJ databases">
        <title>Screening of Novel Bioactive Compounds from Soil-Associated.</title>
        <authorList>
            <person name="Zhao S."/>
        </authorList>
    </citation>
    <scope>NUCLEOTIDE SEQUENCE [LARGE SCALE GENOMIC DNA]</scope>
    <source>
        <strain evidence="2 3">HIT-DPA4</strain>
    </source>
</reference>
<dbReference type="PROSITE" id="PS50075">
    <property type="entry name" value="CARRIER"/>
    <property type="match status" value="1"/>
</dbReference>
<accession>A0A6H9UVE3</accession>
<dbReference type="InterPro" id="IPR009081">
    <property type="entry name" value="PP-bd_ACP"/>
</dbReference>
<dbReference type="SUPFAM" id="SSF47336">
    <property type="entry name" value="ACP-like"/>
    <property type="match status" value="1"/>
</dbReference>
<gene>
    <name evidence="2" type="ORF">F7R91_24095</name>
</gene>
<dbReference type="InterPro" id="IPR036736">
    <property type="entry name" value="ACP-like_sf"/>
</dbReference>
<name>A0A6H9UVE3_9ACTN</name>
<dbReference type="EMBL" id="VZRB01000017">
    <property type="protein sequence ID" value="KAB1144000.1"/>
    <property type="molecule type" value="Genomic_DNA"/>
</dbReference>
<proteinExistence type="predicted"/>
<protein>
    <submittedName>
        <fullName evidence="2">Acyl carrier protein</fullName>
    </submittedName>
</protein>
<feature type="domain" description="Carrier" evidence="1">
    <location>
        <begin position="5"/>
        <end position="83"/>
    </location>
</feature>